<accession>A0AAV4TQ18</accession>
<sequence>MQSSGENDELQQCLLFRLFNYNVSLSIRAFVVLGLWKNKHPSTAQRQLCNLCAFYNESDAVHMRYKLSTIHLRYSDLASLWDIILKQPQNMRIV</sequence>
<gene>
    <name evidence="1" type="ORF">CEXT_478071</name>
</gene>
<name>A0AAV4TQ18_CAEEX</name>
<comment type="caution">
    <text evidence="1">The sequence shown here is derived from an EMBL/GenBank/DDBJ whole genome shotgun (WGS) entry which is preliminary data.</text>
</comment>
<reference evidence="1 2" key="1">
    <citation type="submission" date="2021-06" db="EMBL/GenBank/DDBJ databases">
        <title>Caerostris extrusa draft genome.</title>
        <authorList>
            <person name="Kono N."/>
            <person name="Arakawa K."/>
        </authorList>
    </citation>
    <scope>NUCLEOTIDE SEQUENCE [LARGE SCALE GENOMIC DNA]</scope>
</reference>
<dbReference type="EMBL" id="BPLR01011362">
    <property type="protein sequence ID" value="GIY46068.1"/>
    <property type="molecule type" value="Genomic_DNA"/>
</dbReference>
<dbReference type="Proteomes" id="UP001054945">
    <property type="component" value="Unassembled WGS sequence"/>
</dbReference>
<dbReference type="AlphaFoldDB" id="A0AAV4TQ18"/>
<proteinExistence type="predicted"/>
<evidence type="ECO:0000313" key="1">
    <source>
        <dbReference type="EMBL" id="GIY46068.1"/>
    </source>
</evidence>
<protein>
    <submittedName>
        <fullName evidence="1">Uncharacterized protein</fullName>
    </submittedName>
</protein>
<keyword evidence="2" id="KW-1185">Reference proteome</keyword>
<organism evidence="1 2">
    <name type="scientific">Caerostris extrusa</name>
    <name type="common">Bark spider</name>
    <name type="synonym">Caerostris bankana</name>
    <dbReference type="NCBI Taxonomy" id="172846"/>
    <lineage>
        <taxon>Eukaryota</taxon>
        <taxon>Metazoa</taxon>
        <taxon>Ecdysozoa</taxon>
        <taxon>Arthropoda</taxon>
        <taxon>Chelicerata</taxon>
        <taxon>Arachnida</taxon>
        <taxon>Araneae</taxon>
        <taxon>Araneomorphae</taxon>
        <taxon>Entelegynae</taxon>
        <taxon>Araneoidea</taxon>
        <taxon>Araneidae</taxon>
        <taxon>Caerostris</taxon>
    </lineage>
</organism>
<evidence type="ECO:0000313" key="2">
    <source>
        <dbReference type="Proteomes" id="UP001054945"/>
    </source>
</evidence>